<dbReference type="EMBL" id="LAZR01007316">
    <property type="protein sequence ID" value="KKM86055.1"/>
    <property type="molecule type" value="Genomic_DNA"/>
</dbReference>
<feature type="transmembrane region" description="Helical" evidence="1">
    <location>
        <begin position="27"/>
        <end position="43"/>
    </location>
</feature>
<keyword evidence="1" id="KW-0812">Transmembrane</keyword>
<comment type="caution">
    <text evidence="2">The sequence shown here is derived from an EMBL/GenBank/DDBJ whole genome shotgun (WGS) entry which is preliminary data.</text>
</comment>
<name>A0A0F9NBA1_9ZZZZ</name>
<organism evidence="2">
    <name type="scientific">marine sediment metagenome</name>
    <dbReference type="NCBI Taxonomy" id="412755"/>
    <lineage>
        <taxon>unclassified sequences</taxon>
        <taxon>metagenomes</taxon>
        <taxon>ecological metagenomes</taxon>
    </lineage>
</organism>
<evidence type="ECO:0000313" key="2">
    <source>
        <dbReference type="EMBL" id="KKM86055.1"/>
    </source>
</evidence>
<dbReference type="AlphaFoldDB" id="A0A0F9NBA1"/>
<proteinExistence type="predicted"/>
<sequence length="44" mass="4806">MVEIIIGIILVVWGVLLADIETTKEIGGFILLIIGVLIIADMRK</sequence>
<keyword evidence="1" id="KW-1133">Transmembrane helix</keyword>
<accession>A0A0F9NBA1</accession>
<evidence type="ECO:0000256" key="1">
    <source>
        <dbReference type="SAM" id="Phobius"/>
    </source>
</evidence>
<keyword evidence="1" id="KW-0472">Membrane</keyword>
<protein>
    <submittedName>
        <fullName evidence="2">Uncharacterized protein</fullName>
    </submittedName>
</protein>
<gene>
    <name evidence="2" type="ORF">LCGC14_1282850</name>
</gene>
<reference evidence="2" key="1">
    <citation type="journal article" date="2015" name="Nature">
        <title>Complex archaea that bridge the gap between prokaryotes and eukaryotes.</title>
        <authorList>
            <person name="Spang A."/>
            <person name="Saw J.H."/>
            <person name="Jorgensen S.L."/>
            <person name="Zaremba-Niedzwiedzka K."/>
            <person name="Martijn J."/>
            <person name="Lind A.E."/>
            <person name="van Eijk R."/>
            <person name="Schleper C."/>
            <person name="Guy L."/>
            <person name="Ettema T.J."/>
        </authorList>
    </citation>
    <scope>NUCLEOTIDE SEQUENCE</scope>
</reference>